<proteinExistence type="predicted"/>
<comment type="caution">
    <text evidence="2">The sequence shown here is derived from an EMBL/GenBank/DDBJ whole genome shotgun (WGS) entry which is preliminary data.</text>
</comment>
<name>A0AAD5QTB7_PARTN</name>
<gene>
    <name evidence="2" type="ORF">KIN20_020047</name>
</gene>
<feature type="region of interest" description="Disordered" evidence="1">
    <location>
        <begin position="63"/>
        <end position="101"/>
    </location>
</feature>
<accession>A0AAD5QTB7</accession>
<reference evidence="2" key="1">
    <citation type="submission" date="2021-06" db="EMBL/GenBank/DDBJ databases">
        <title>Parelaphostrongylus tenuis whole genome reference sequence.</title>
        <authorList>
            <person name="Garwood T.J."/>
            <person name="Larsen P.A."/>
            <person name="Fountain-Jones N.M."/>
            <person name="Garbe J.R."/>
            <person name="Macchietto M.G."/>
            <person name="Kania S.A."/>
            <person name="Gerhold R.W."/>
            <person name="Richards J.E."/>
            <person name="Wolf T.M."/>
        </authorList>
    </citation>
    <scope>NUCLEOTIDE SEQUENCE</scope>
    <source>
        <strain evidence="2">MNPRO001-30</strain>
        <tissue evidence="2">Meninges</tissue>
    </source>
</reference>
<evidence type="ECO:0000313" key="2">
    <source>
        <dbReference type="EMBL" id="KAJ1360925.1"/>
    </source>
</evidence>
<protein>
    <submittedName>
        <fullName evidence="2">Uncharacterized protein</fullName>
    </submittedName>
</protein>
<evidence type="ECO:0000256" key="1">
    <source>
        <dbReference type="SAM" id="MobiDB-lite"/>
    </source>
</evidence>
<dbReference type="Proteomes" id="UP001196413">
    <property type="component" value="Unassembled WGS sequence"/>
</dbReference>
<dbReference type="EMBL" id="JAHQIW010004037">
    <property type="protein sequence ID" value="KAJ1360925.1"/>
    <property type="molecule type" value="Genomic_DNA"/>
</dbReference>
<organism evidence="2 3">
    <name type="scientific">Parelaphostrongylus tenuis</name>
    <name type="common">Meningeal worm</name>
    <dbReference type="NCBI Taxonomy" id="148309"/>
    <lineage>
        <taxon>Eukaryota</taxon>
        <taxon>Metazoa</taxon>
        <taxon>Ecdysozoa</taxon>
        <taxon>Nematoda</taxon>
        <taxon>Chromadorea</taxon>
        <taxon>Rhabditida</taxon>
        <taxon>Rhabditina</taxon>
        <taxon>Rhabditomorpha</taxon>
        <taxon>Strongyloidea</taxon>
        <taxon>Metastrongylidae</taxon>
        <taxon>Parelaphostrongylus</taxon>
    </lineage>
</organism>
<dbReference type="AlphaFoldDB" id="A0AAD5QTB7"/>
<feature type="non-terminal residue" evidence="2">
    <location>
        <position position="114"/>
    </location>
</feature>
<feature type="compositionally biased region" description="Polar residues" evidence="1">
    <location>
        <begin position="92"/>
        <end position="101"/>
    </location>
</feature>
<keyword evidence="3" id="KW-1185">Reference proteome</keyword>
<sequence>KLLKIAVDVVHAKYWKSGEPYTRNAIEHLHRWVTAPTDSFSRRVEQTAESDWSTKFVRKYVVRNQDKERDRKRRTDPSQGHHHEQPRKGARTQPSSDGGLIASSTVALFEQIFD</sequence>
<evidence type="ECO:0000313" key="3">
    <source>
        <dbReference type="Proteomes" id="UP001196413"/>
    </source>
</evidence>
<feature type="compositionally biased region" description="Basic and acidic residues" evidence="1">
    <location>
        <begin position="64"/>
        <end position="87"/>
    </location>
</feature>